<gene>
    <name evidence="1" type="ORF">F5147DRAFT_588707</name>
</gene>
<dbReference type="GeneID" id="64694364"/>
<dbReference type="EMBL" id="JABBWM010000153">
    <property type="protein sequence ID" value="KAG2086076.1"/>
    <property type="molecule type" value="Genomic_DNA"/>
</dbReference>
<evidence type="ECO:0000313" key="2">
    <source>
        <dbReference type="Proteomes" id="UP000823399"/>
    </source>
</evidence>
<reference evidence="1" key="1">
    <citation type="journal article" date="2020" name="New Phytol.">
        <title>Comparative genomics reveals dynamic genome evolution in host specialist ectomycorrhizal fungi.</title>
        <authorList>
            <person name="Lofgren L.A."/>
            <person name="Nguyen N.H."/>
            <person name="Vilgalys R."/>
            <person name="Ruytinx J."/>
            <person name="Liao H.L."/>
            <person name="Branco S."/>
            <person name="Kuo A."/>
            <person name="LaButti K."/>
            <person name="Lipzen A."/>
            <person name="Andreopoulos W."/>
            <person name="Pangilinan J."/>
            <person name="Riley R."/>
            <person name="Hundley H."/>
            <person name="Na H."/>
            <person name="Barry K."/>
            <person name="Grigoriev I.V."/>
            <person name="Stajich J.E."/>
            <person name="Kennedy P.G."/>
        </authorList>
    </citation>
    <scope>NUCLEOTIDE SEQUENCE</scope>
    <source>
        <strain evidence="1">FC423</strain>
    </source>
</reference>
<dbReference type="RefSeq" id="XP_041284824.1">
    <property type="nucleotide sequence ID" value="XM_041432105.1"/>
</dbReference>
<protein>
    <submittedName>
        <fullName evidence="1">Uncharacterized protein</fullName>
    </submittedName>
</protein>
<sequence>LANASLDDPESGLDAATVEHIQNPPQHQLSLDDDPDLKAAVKLYLKLSHAGKDYEAACEVLMESKDVDDFPTLYQAKRAVEQLSGISGIMHDMCFNSCIGFTGQFVHLESCPICSSLCYDQVILTQSKGKKKVARKHKTKGELLLSVNLLHTGTICSKKCERFTYMFMLALSRILTCLAAAIC</sequence>
<accession>A0A9P7ESP8</accession>
<evidence type="ECO:0000313" key="1">
    <source>
        <dbReference type="EMBL" id="KAG2086076.1"/>
    </source>
</evidence>
<keyword evidence="2" id="KW-1185">Reference proteome</keyword>
<comment type="caution">
    <text evidence="1">The sequence shown here is derived from an EMBL/GenBank/DDBJ whole genome shotgun (WGS) entry which is preliminary data.</text>
</comment>
<dbReference type="Proteomes" id="UP000823399">
    <property type="component" value="Unassembled WGS sequence"/>
</dbReference>
<proteinExistence type="predicted"/>
<dbReference type="OrthoDB" id="3261594at2759"/>
<dbReference type="AlphaFoldDB" id="A0A9P7ESP8"/>
<feature type="non-terminal residue" evidence="1">
    <location>
        <position position="1"/>
    </location>
</feature>
<organism evidence="1 2">
    <name type="scientific">Suillus discolor</name>
    <dbReference type="NCBI Taxonomy" id="1912936"/>
    <lineage>
        <taxon>Eukaryota</taxon>
        <taxon>Fungi</taxon>
        <taxon>Dikarya</taxon>
        <taxon>Basidiomycota</taxon>
        <taxon>Agaricomycotina</taxon>
        <taxon>Agaricomycetes</taxon>
        <taxon>Agaricomycetidae</taxon>
        <taxon>Boletales</taxon>
        <taxon>Suillineae</taxon>
        <taxon>Suillaceae</taxon>
        <taxon>Suillus</taxon>
    </lineage>
</organism>
<name>A0A9P7ESP8_9AGAM</name>